<dbReference type="EMBL" id="NBNE01018417">
    <property type="protein sequence ID" value="OWY92286.1"/>
    <property type="molecule type" value="Genomic_DNA"/>
</dbReference>
<sequence>MDGHWDLVHWLHQRIGTPTSEPRFHGKIADYAFYQCNVEKLKWVIANGFELSNYLCVDKCDFSKREKCWDIVRYVLSGGHSNVGVLINRAAEEAAKLGDVEFTKWLIDFSTSGRKDIADDLEKSFAGSLEAAGRYGHVAVLECLLTHMTAHVISHEPSEAMFQAAKYGKIEVVKWLMNRYAGDSTIDLFKGLSFRRYATRTMSPNTVMDVAASHGHLEILQFLHQVDASQRNKRKYEDRDTYPTRDNCRRCTARAMDLAAANGHLEVVKWLHENRNEGCTTFAMSSAASNGHLEVTESPQVTIVYHGVVGIAINLVNTMNQIYWSRINYLLFNGCMNMILEAAQQALWMVRLLMITLNWFDGFMTTRKLDVQPMPWMLPLEEVV</sequence>
<dbReference type="OrthoDB" id="103952at2759"/>
<dbReference type="InterPro" id="IPR036770">
    <property type="entry name" value="Ankyrin_rpt-contain_sf"/>
</dbReference>
<protein>
    <recommendedName>
        <fullName evidence="3">Ankyrin repeat-containing domain</fullName>
    </recommendedName>
</protein>
<evidence type="ECO:0008006" key="3">
    <source>
        <dbReference type="Google" id="ProtNLM"/>
    </source>
</evidence>
<dbReference type="Pfam" id="PF13637">
    <property type="entry name" value="Ank_4"/>
    <property type="match status" value="1"/>
</dbReference>
<dbReference type="PANTHER" id="PTHR46586:SF3">
    <property type="entry name" value="ANKYRIN REPEAT-CONTAINING PROTEIN"/>
    <property type="match status" value="1"/>
</dbReference>
<evidence type="ECO:0000313" key="2">
    <source>
        <dbReference type="Proteomes" id="UP000198211"/>
    </source>
</evidence>
<evidence type="ECO:0000313" key="1">
    <source>
        <dbReference type="EMBL" id="OWY92286.1"/>
    </source>
</evidence>
<proteinExistence type="predicted"/>
<name>A0A225UI58_9STRA</name>
<dbReference type="Gene3D" id="1.25.40.20">
    <property type="entry name" value="Ankyrin repeat-containing domain"/>
    <property type="match status" value="2"/>
</dbReference>
<dbReference type="STRING" id="4795.A0A225UI58"/>
<dbReference type="AlphaFoldDB" id="A0A225UI58"/>
<keyword evidence="2" id="KW-1185">Reference proteome</keyword>
<organism evidence="1 2">
    <name type="scientific">Phytophthora megakarya</name>
    <dbReference type="NCBI Taxonomy" id="4795"/>
    <lineage>
        <taxon>Eukaryota</taxon>
        <taxon>Sar</taxon>
        <taxon>Stramenopiles</taxon>
        <taxon>Oomycota</taxon>
        <taxon>Peronosporomycetes</taxon>
        <taxon>Peronosporales</taxon>
        <taxon>Peronosporaceae</taxon>
        <taxon>Phytophthora</taxon>
    </lineage>
</organism>
<accession>A0A225UI58</accession>
<dbReference type="Proteomes" id="UP000198211">
    <property type="component" value="Unassembled WGS sequence"/>
</dbReference>
<dbReference type="InterPro" id="IPR052050">
    <property type="entry name" value="SecEffector_AnkRepeat"/>
</dbReference>
<dbReference type="PANTHER" id="PTHR46586">
    <property type="entry name" value="ANKYRIN REPEAT-CONTAINING PROTEIN"/>
    <property type="match status" value="1"/>
</dbReference>
<gene>
    <name evidence="1" type="ORF">PHMEG_00038776</name>
</gene>
<dbReference type="InterPro" id="IPR002110">
    <property type="entry name" value="Ankyrin_rpt"/>
</dbReference>
<dbReference type="SUPFAM" id="SSF48403">
    <property type="entry name" value="Ankyrin repeat"/>
    <property type="match status" value="1"/>
</dbReference>
<reference evidence="2" key="1">
    <citation type="submission" date="2017-03" db="EMBL/GenBank/DDBJ databases">
        <title>Phytopthora megakarya and P. palmivora, two closely related causual agents of cacao black pod achieved similar genome size and gene model numbers by different mechanisms.</title>
        <authorList>
            <person name="Ali S."/>
            <person name="Shao J."/>
            <person name="Larry D.J."/>
            <person name="Kronmiller B."/>
            <person name="Shen D."/>
            <person name="Strem M.D."/>
            <person name="Melnick R.L."/>
            <person name="Guiltinan M.J."/>
            <person name="Tyler B.M."/>
            <person name="Meinhardt L.W."/>
            <person name="Bailey B.A."/>
        </authorList>
    </citation>
    <scope>NUCLEOTIDE SEQUENCE [LARGE SCALE GENOMIC DNA]</scope>
    <source>
        <strain evidence="2">zdho120</strain>
    </source>
</reference>
<comment type="caution">
    <text evidence="1">The sequence shown here is derived from an EMBL/GenBank/DDBJ whole genome shotgun (WGS) entry which is preliminary data.</text>
</comment>